<proteinExistence type="predicted"/>
<gene>
    <name evidence="1" type="ORF">LS71_006200</name>
</gene>
<comment type="caution">
    <text evidence="1">The sequence shown here is derived from an EMBL/GenBank/DDBJ whole genome shotgun (WGS) entry which is preliminary data.</text>
</comment>
<dbReference type="Gene3D" id="3.30.1230.10">
    <property type="entry name" value="YlxR-like"/>
    <property type="match status" value="1"/>
</dbReference>
<dbReference type="EMBL" id="JRPR02000004">
    <property type="protein sequence ID" value="TLD96312.1"/>
    <property type="molecule type" value="Genomic_DNA"/>
</dbReference>
<dbReference type="RefSeq" id="WP_034356178.1">
    <property type="nucleotide sequence ID" value="NZ_JRPR02000004.1"/>
</dbReference>
<dbReference type="Proteomes" id="UP000029733">
    <property type="component" value="Unassembled WGS sequence"/>
</dbReference>
<dbReference type="InterPro" id="IPR035931">
    <property type="entry name" value="YlxR-like_sf"/>
</dbReference>
<organism evidence="1 2">
    <name type="scientific">Helicobacter jaachi</name>
    <dbReference type="NCBI Taxonomy" id="1677920"/>
    <lineage>
        <taxon>Bacteria</taxon>
        <taxon>Pseudomonadati</taxon>
        <taxon>Campylobacterota</taxon>
        <taxon>Epsilonproteobacteria</taxon>
        <taxon>Campylobacterales</taxon>
        <taxon>Helicobacteraceae</taxon>
        <taxon>Helicobacter</taxon>
    </lineage>
</organism>
<dbReference type="AlphaFoldDB" id="A0A4V6I2I2"/>
<keyword evidence="2" id="KW-1185">Reference proteome</keyword>
<name>A0A4V6I2I2_9HELI</name>
<reference evidence="1 2" key="1">
    <citation type="journal article" date="2014" name="Genome Announc.">
        <title>Draft genome sequences of eight enterohepatic helicobacter species isolated from both laboratory and wild rodents.</title>
        <authorList>
            <person name="Sheh A."/>
            <person name="Shen Z."/>
            <person name="Fox J.G."/>
        </authorList>
    </citation>
    <scope>NUCLEOTIDE SEQUENCE [LARGE SCALE GENOMIC DNA]</scope>
    <source>
        <strain evidence="1 2">MIT 09-6949</strain>
    </source>
</reference>
<protein>
    <submittedName>
        <fullName evidence="1">DUF448 domain-containing protein</fullName>
    </submittedName>
</protein>
<dbReference type="STRING" id="1677920.LS71_07835"/>
<evidence type="ECO:0000313" key="2">
    <source>
        <dbReference type="Proteomes" id="UP000029733"/>
    </source>
</evidence>
<accession>A0A4V6I2I2</accession>
<dbReference type="SUPFAM" id="SSF64376">
    <property type="entry name" value="YlxR-like"/>
    <property type="match status" value="1"/>
</dbReference>
<dbReference type="OrthoDB" id="5518171at2"/>
<sequence length="81" mass="9800">MKQPKQTRMCVKCKKRFYQKELLRLQSDGYSLWSFSGRGRSFYVCAECLEQPKTFQAIIKIKKLKPECALHLKEIWNLWRK</sequence>
<evidence type="ECO:0000313" key="1">
    <source>
        <dbReference type="EMBL" id="TLD96312.1"/>
    </source>
</evidence>